<accession>A0A7H1B9G1</accession>
<dbReference type="EMBL" id="CP061281">
    <property type="protein sequence ID" value="QNS05366.1"/>
    <property type="molecule type" value="Genomic_DNA"/>
</dbReference>
<keyword evidence="2" id="KW-0732">Signal</keyword>
<keyword evidence="5" id="KW-1185">Reference proteome</keyword>
<feature type="domain" description="SH3b" evidence="3">
    <location>
        <begin position="42"/>
        <end position="99"/>
    </location>
</feature>
<proteinExistence type="predicted"/>
<evidence type="ECO:0000259" key="3">
    <source>
        <dbReference type="Pfam" id="PF08239"/>
    </source>
</evidence>
<gene>
    <name evidence="4" type="ORF">IAG42_18345</name>
</gene>
<name>A0A7H1B9G1_9ACTN</name>
<dbReference type="Pfam" id="PF08239">
    <property type="entry name" value="SH3_3"/>
    <property type="match status" value="1"/>
</dbReference>
<feature type="region of interest" description="Disordered" evidence="1">
    <location>
        <begin position="103"/>
        <end position="126"/>
    </location>
</feature>
<evidence type="ECO:0000256" key="2">
    <source>
        <dbReference type="SAM" id="SignalP"/>
    </source>
</evidence>
<protein>
    <submittedName>
        <fullName evidence="4">SH3 domain-containing protein</fullName>
    </submittedName>
</protein>
<organism evidence="4 5">
    <name type="scientific">Streptomyces xanthii</name>
    <dbReference type="NCBI Taxonomy" id="2768069"/>
    <lineage>
        <taxon>Bacteria</taxon>
        <taxon>Bacillati</taxon>
        <taxon>Actinomycetota</taxon>
        <taxon>Actinomycetes</taxon>
        <taxon>Kitasatosporales</taxon>
        <taxon>Streptomycetaceae</taxon>
        <taxon>Streptomyces</taxon>
    </lineage>
</organism>
<feature type="compositionally biased region" description="Basic and acidic residues" evidence="1">
    <location>
        <begin position="116"/>
        <end position="126"/>
    </location>
</feature>
<feature type="chain" id="PRO_5038416707" evidence="2">
    <location>
        <begin position="30"/>
        <end position="146"/>
    </location>
</feature>
<evidence type="ECO:0000313" key="4">
    <source>
        <dbReference type="EMBL" id="QNS05366.1"/>
    </source>
</evidence>
<dbReference type="Gene3D" id="2.30.30.40">
    <property type="entry name" value="SH3 Domains"/>
    <property type="match status" value="1"/>
</dbReference>
<dbReference type="KEGG" id="sxn:IAG42_18345"/>
<feature type="signal peptide" evidence="2">
    <location>
        <begin position="1"/>
        <end position="29"/>
    </location>
</feature>
<dbReference type="InterPro" id="IPR003646">
    <property type="entry name" value="SH3-like_bac-type"/>
</dbReference>
<evidence type="ECO:0000313" key="5">
    <source>
        <dbReference type="Proteomes" id="UP000516428"/>
    </source>
</evidence>
<dbReference type="AlphaFoldDB" id="A0A7H1B9G1"/>
<evidence type="ECO:0000256" key="1">
    <source>
        <dbReference type="SAM" id="MobiDB-lite"/>
    </source>
</evidence>
<sequence>MRRTTPAIAAATLVAGGVLAVTAAAPASAGSGVVWGTVVSQSELNVRSGPSTSDPVVTRLEPGDQDRIECATNGSRVHGDPAWFWLIGARGWVSATYIDTDGRSVPSCETPCPPDHPQRDSHSTDYRDSPTFWFRSETSIEFGVTY</sequence>
<dbReference type="Proteomes" id="UP000516428">
    <property type="component" value="Chromosome"/>
</dbReference>
<reference evidence="4 5" key="1">
    <citation type="submission" date="2020-09" db="EMBL/GenBank/DDBJ databases">
        <title>A novel species.</title>
        <authorList>
            <person name="Gao J."/>
        </authorList>
    </citation>
    <scope>NUCLEOTIDE SEQUENCE [LARGE SCALE GENOMIC DNA]</scope>
    <source>
        <strain evidence="4 5">CRXT-Y-14</strain>
    </source>
</reference>
<dbReference type="RefSeq" id="WP_188338061.1">
    <property type="nucleotide sequence ID" value="NZ_CP061281.1"/>
</dbReference>